<dbReference type="NCBIfam" id="TIGR00711">
    <property type="entry name" value="efflux_EmrB"/>
    <property type="match status" value="1"/>
</dbReference>
<dbReference type="Proteomes" id="UP001592582">
    <property type="component" value="Unassembled WGS sequence"/>
</dbReference>
<evidence type="ECO:0000313" key="1">
    <source>
        <dbReference type="EMBL" id="MFC1412582.1"/>
    </source>
</evidence>
<dbReference type="EMBL" id="JBHEZX010000012">
    <property type="protein sequence ID" value="MFC1412582.1"/>
    <property type="molecule type" value="Genomic_DNA"/>
</dbReference>
<sequence length="524" mass="54803">MSQTPVDTATDPAAPAEGPQYLSHKQIMVVMGGLMAGMLLAALDQSIVGTALPTIVSQLGGIDKLSWVVTAYLLTSTAATPLWGKISDIYGRRIIFQSAIVIFLIGSALAGLSQNMGELIGFRAVQGIGGGGLMSLAFAIIGDVIPPRERGRYQGLMGAVFGLASVAGPLLGGWFTDSIGWRWIFYINLPIGIGALVVCSFALKLPVNRREHSIDYLGSAAIVAGVTSLLLYLNWAGTAYGWVSWQGLLLLGGAVLLTVAFVLVERRAAEPILPLRLFRNPIFSVGNGFGFFAGFAMFGGIIYLPVYLQAVQGMSATRSGLGMLPAVAGIMATSVGSGRLMAKTGRYKVFPIVGALVIITSLALLSTLSNATPYWQVALYAFGFGAGLGLTLQTLVTAIQNSVEFRDMGVATASATFFRQIGASIGTAIFGTVLTSRLTHYMKQEFPGGTGGGGTKIDANNVQAIQHLPAPVKEHVTAAFAHAIGNLFLAGVPFIAVALVFALFLKEKPLTSMDGAAEAAAPAH</sequence>
<organism evidence="1 2">
    <name type="scientific">Streptacidiphilus alkalitolerans</name>
    <dbReference type="NCBI Taxonomy" id="3342712"/>
    <lineage>
        <taxon>Bacteria</taxon>
        <taxon>Bacillati</taxon>
        <taxon>Actinomycetota</taxon>
        <taxon>Actinomycetes</taxon>
        <taxon>Kitasatosporales</taxon>
        <taxon>Streptomycetaceae</taxon>
        <taxon>Streptacidiphilus</taxon>
    </lineage>
</organism>
<dbReference type="InterPro" id="IPR036259">
    <property type="entry name" value="MFS_trans_sf"/>
</dbReference>
<comment type="caution">
    <text evidence="1">The sequence shown here is derived from an EMBL/GenBank/DDBJ whole genome shotgun (WGS) entry which is preliminary data.</text>
</comment>
<keyword evidence="2" id="KW-1185">Reference proteome</keyword>
<protein>
    <submittedName>
        <fullName evidence="1">MDR family MFS transporter</fullName>
    </submittedName>
</protein>
<dbReference type="SUPFAM" id="SSF103473">
    <property type="entry name" value="MFS general substrate transporter"/>
    <property type="match status" value="1"/>
</dbReference>
<proteinExistence type="predicted"/>
<dbReference type="InterPro" id="IPR020846">
    <property type="entry name" value="MFS_dom"/>
</dbReference>
<name>A0ABV6VG56_9ACTN</name>
<dbReference type="Gene3D" id="1.20.1250.20">
    <property type="entry name" value="MFS general substrate transporter like domains"/>
    <property type="match status" value="1"/>
</dbReference>
<dbReference type="InterPro" id="IPR004638">
    <property type="entry name" value="EmrB-like"/>
</dbReference>
<dbReference type="Gene3D" id="1.20.1720.10">
    <property type="entry name" value="Multidrug resistance protein D"/>
    <property type="match status" value="1"/>
</dbReference>
<dbReference type="PROSITE" id="PS50850">
    <property type="entry name" value="MFS"/>
    <property type="match status" value="1"/>
</dbReference>
<dbReference type="PANTHER" id="PTHR23501">
    <property type="entry name" value="MAJOR FACILITATOR SUPERFAMILY"/>
    <property type="match status" value="1"/>
</dbReference>
<gene>
    <name evidence="1" type="ORF">ACEZDG_25255</name>
</gene>
<dbReference type="Pfam" id="PF07690">
    <property type="entry name" value="MFS_1"/>
    <property type="match status" value="1"/>
</dbReference>
<evidence type="ECO:0000313" key="2">
    <source>
        <dbReference type="Proteomes" id="UP001592582"/>
    </source>
</evidence>
<dbReference type="InterPro" id="IPR011701">
    <property type="entry name" value="MFS"/>
</dbReference>
<dbReference type="CDD" id="cd17502">
    <property type="entry name" value="MFS_Azr1_MDR_like"/>
    <property type="match status" value="1"/>
</dbReference>
<dbReference type="PANTHER" id="PTHR23501:SF197">
    <property type="entry name" value="COMD"/>
    <property type="match status" value="1"/>
</dbReference>
<accession>A0ABV6VG56</accession>
<reference evidence="1 2" key="1">
    <citation type="submission" date="2024-09" db="EMBL/GenBank/DDBJ databases">
        <authorList>
            <person name="Lee S.D."/>
        </authorList>
    </citation>
    <scope>NUCLEOTIDE SEQUENCE [LARGE SCALE GENOMIC DNA]</scope>
    <source>
        <strain evidence="1 2">N1-1</strain>
    </source>
</reference>
<dbReference type="PRINTS" id="PR01036">
    <property type="entry name" value="TCRTETB"/>
</dbReference>